<keyword evidence="2" id="KW-1185">Reference proteome</keyword>
<dbReference type="EMBL" id="AUND01000001">
    <property type="protein sequence ID" value="KEO56305.1"/>
    <property type="molecule type" value="Genomic_DNA"/>
</dbReference>
<reference evidence="1 2" key="1">
    <citation type="submission" date="2013-07" db="EMBL/GenBank/DDBJ databases">
        <title>Thioclava pacifica DSM 10166 Genome Sequencing.</title>
        <authorList>
            <person name="Lai Q."/>
            <person name="Shao Z."/>
        </authorList>
    </citation>
    <scope>NUCLEOTIDE SEQUENCE [LARGE SCALE GENOMIC DNA]</scope>
    <source>
        <strain evidence="1 2">DSM 10166</strain>
    </source>
</reference>
<evidence type="ECO:0000313" key="2">
    <source>
        <dbReference type="Proteomes" id="UP000027432"/>
    </source>
</evidence>
<evidence type="ECO:0000313" key="1">
    <source>
        <dbReference type="EMBL" id="KEO56305.1"/>
    </source>
</evidence>
<sequence>MVSFDTLALAVIAIALIREAYLRLRPASNAPVAERG</sequence>
<organism evidence="1 2">
    <name type="scientific">Thioclava pacifica DSM 10166</name>
    <dbReference type="NCBI Taxonomy" id="1353537"/>
    <lineage>
        <taxon>Bacteria</taxon>
        <taxon>Pseudomonadati</taxon>
        <taxon>Pseudomonadota</taxon>
        <taxon>Alphaproteobacteria</taxon>
        <taxon>Rhodobacterales</taxon>
        <taxon>Paracoccaceae</taxon>
        <taxon>Thioclava</taxon>
    </lineage>
</organism>
<accession>A0A074JK95</accession>
<dbReference type="AlphaFoldDB" id="A0A074JK95"/>
<name>A0A074JK95_9RHOB</name>
<proteinExistence type="predicted"/>
<comment type="caution">
    <text evidence="1">The sequence shown here is derived from an EMBL/GenBank/DDBJ whole genome shotgun (WGS) entry which is preliminary data.</text>
</comment>
<protein>
    <submittedName>
        <fullName evidence="1">Uncharacterized protein</fullName>
    </submittedName>
</protein>
<dbReference type="Proteomes" id="UP000027432">
    <property type="component" value="Unassembled WGS sequence"/>
</dbReference>
<gene>
    <name evidence="1" type="ORF">TP2_01910</name>
</gene>